<dbReference type="EMBL" id="KI925463">
    <property type="protein sequence ID" value="ETW77130.1"/>
    <property type="molecule type" value="Genomic_DNA"/>
</dbReference>
<protein>
    <submittedName>
        <fullName evidence="1">Uncharacterized protein</fullName>
    </submittedName>
</protein>
<evidence type="ECO:0000313" key="2">
    <source>
        <dbReference type="Proteomes" id="UP000030671"/>
    </source>
</evidence>
<keyword evidence="2" id="KW-1185">Reference proteome</keyword>
<dbReference type="KEGG" id="hir:HETIRDRAFT_174231"/>
<reference evidence="1 2" key="1">
    <citation type="journal article" date="2012" name="New Phytol.">
        <title>Insight into trade-off between wood decay and parasitism from the genome of a fungal forest pathogen.</title>
        <authorList>
            <person name="Olson A."/>
            <person name="Aerts A."/>
            <person name="Asiegbu F."/>
            <person name="Belbahri L."/>
            <person name="Bouzid O."/>
            <person name="Broberg A."/>
            <person name="Canback B."/>
            <person name="Coutinho P.M."/>
            <person name="Cullen D."/>
            <person name="Dalman K."/>
            <person name="Deflorio G."/>
            <person name="van Diepen L.T."/>
            <person name="Dunand C."/>
            <person name="Duplessis S."/>
            <person name="Durling M."/>
            <person name="Gonthier P."/>
            <person name="Grimwood J."/>
            <person name="Fossdal C.G."/>
            <person name="Hansson D."/>
            <person name="Henrissat B."/>
            <person name="Hietala A."/>
            <person name="Himmelstrand K."/>
            <person name="Hoffmeister D."/>
            <person name="Hogberg N."/>
            <person name="James T.Y."/>
            <person name="Karlsson M."/>
            <person name="Kohler A."/>
            <person name="Kues U."/>
            <person name="Lee Y.H."/>
            <person name="Lin Y.C."/>
            <person name="Lind M."/>
            <person name="Lindquist E."/>
            <person name="Lombard V."/>
            <person name="Lucas S."/>
            <person name="Lunden K."/>
            <person name="Morin E."/>
            <person name="Murat C."/>
            <person name="Park J."/>
            <person name="Raffaello T."/>
            <person name="Rouze P."/>
            <person name="Salamov A."/>
            <person name="Schmutz J."/>
            <person name="Solheim H."/>
            <person name="Stahlberg J."/>
            <person name="Velez H."/>
            <person name="de Vries R.P."/>
            <person name="Wiebenga A."/>
            <person name="Woodward S."/>
            <person name="Yakovlev I."/>
            <person name="Garbelotto M."/>
            <person name="Martin F."/>
            <person name="Grigoriev I.V."/>
            <person name="Stenlid J."/>
        </authorList>
    </citation>
    <scope>NUCLEOTIDE SEQUENCE [LARGE SCALE GENOMIC DNA]</scope>
    <source>
        <strain evidence="1 2">TC 32-1</strain>
    </source>
</reference>
<organism evidence="1 2">
    <name type="scientific">Heterobasidion irregulare (strain TC 32-1)</name>
    <dbReference type="NCBI Taxonomy" id="747525"/>
    <lineage>
        <taxon>Eukaryota</taxon>
        <taxon>Fungi</taxon>
        <taxon>Dikarya</taxon>
        <taxon>Basidiomycota</taxon>
        <taxon>Agaricomycotina</taxon>
        <taxon>Agaricomycetes</taxon>
        <taxon>Russulales</taxon>
        <taxon>Bondarzewiaceae</taxon>
        <taxon>Heterobasidion</taxon>
        <taxon>Heterobasidion annosum species complex</taxon>
    </lineage>
</organism>
<dbReference type="GeneID" id="20668501"/>
<name>W4JVM4_HETIT</name>
<dbReference type="InParanoid" id="W4JVM4"/>
<evidence type="ECO:0000313" key="1">
    <source>
        <dbReference type="EMBL" id="ETW77130.1"/>
    </source>
</evidence>
<dbReference type="RefSeq" id="XP_009550675.1">
    <property type="nucleotide sequence ID" value="XM_009552380.1"/>
</dbReference>
<accession>W4JVM4</accession>
<gene>
    <name evidence="1" type="ORF">HETIRDRAFT_174231</name>
</gene>
<dbReference type="OrthoDB" id="3038990at2759"/>
<dbReference type="Proteomes" id="UP000030671">
    <property type="component" value="Unassembled WGS sequence"/>
</dbReference>
<proteinExistence type="predicted"/>
<dbReference type="AlphaFoldDB" id="W4JVM4"/>
<dbReference type="HOGENOM" id="CLU_3068960_0_0_1"/>
<sequence length="53" mass="5509">MWLATLAGSITVPFAITGGHIAPTNYCINTGVKPFSSIGISISTVNDTPFKVV</sequence>